<dbReference type="AlphaFoldDB" id="A0AAV2QJW5"/>
<reference evidence="2 3" key="1">
    <citation type="submission" date="2024-05" db="EMBL/GenBank/DDBJ databases">
        <authorList>
            <person name="Wallberg A."/>
        </authorList>
    </citation>
    <scope>NUCLEOTIDE SEQUENCE [LARGE SCALE GENOMIC DNA]</scope>
</reference>
<dbReference type="PANTHER" id="PTHR44394">
    <property type="entry name" value="BETA-ALANINE-ACTIVATING ENZYME"/>
    <property type="match status" value="1"/>
</dbReference>
<dbReference type="PROSITE" id="PS00455">
    <property type="entry name" value="AMP_BINDING"/>
    <property type="match status" value="1"/>
</dbReference>
<accession>A0AAV2QJW5</accession>
<dbReference type="SUPFAM" id="SSF56801">
    <property type="entry name" value="Acetyl-CoA synthetase-like"/>
    <property type="match status" value="2"/>
</dbReference>
<feature type="non-terminal residue" evidence="2">
    <location>
        <position position="920"/>
    </location>
</feature>
<dbReference type="InterPro" id="IPR042099">
    <property type="entry name" value="ANL_N_sf"/>
</dbReference>
<dbReference type="EMBL" id="CAXKWB010007242">
    <property type="protein sequence ID" value="CAL4086224.1"/>
    <property type="molecule type" value="Genomic_DNA"/>
</dbReference>
<dbReference type="Gene3D" id="3.40.50.12780">
    <property type="entry name" value="N-terminal domain of ligase-like"/>
    <property type="match status" value="1"/>
</dbReference>
<dbReference type="InterPro" id="IPR000873">
    <property type="entry name" value="AMP-dep_synth/lig_dom"/>
</dbReference>
<evidence type="ECO:0000259" key="1">
    <source>
        <dbReference type="Pfam" id="PF00501"/>
    </source>
</evidence>
<dbReference type="Gene3D" id="3.30.300.30">
    <property type="match status" value="1"/>
</dbReference>
<gene>
    <name evidence="2" type="ORF">MNOR_LOCUS12946</name>
</gene>
<evidence type="ECO:0000313" key="2">
    <source>
        <dbReference type="EMBL" id="CAL4086224.1"/>
    </source>
</evidence>
<organism evidence="2 3">
    <name type="scientific">Meganyctiphanes norvegica</name>
    <name type="common">Northern krill</name>
    <name type="synonym">Thysanopoda norvegica</name>
    <dbReference type="NCBI Taxonomy" id="48144"/>
    <lineage>
        <taxon>Eukaryota</taxon>
        <taxon>Metazoa</taxon>
        <taxon>Ecdysozoa</taxon>
        <taxon>Arthropoda</taxon>
        <taxon>Crustacea</taxon>
        <taxon>Multicrustacea</taxon>
        <taxon>Malacostraca</taxon>
        <taxon>Eumalacostraca</taxon>
        <taxon>Eucarida</taxon>
        <taxon>Euphausiacea</taxon>
        <taxon>Euphausiidae</taxon>
        <taxon>Meganyctiphanes</taxon>
    </lineage>
</organism>
<protein>
    <recommendedName>
        <fullName evidence="1">AMP-dependent synthetase/ligase domain-containing protein</fullName>
    </recommendedName>
</protein>
<evidence type="ECO:0000313" key="3">
    <source>
        <dbReference type="Proteomes" id="UP001497623"/>
    </source>
</evidence>
<dbReference type="InterPro" id="IPR045851">
    <property type="entry name" value="AMP-bd_C_sf"/>
</dbReference>
<dbReference type="Proteomes" id="UP001497623">
    <property type="component" value="Unassembled WGS sequence"/>
</dbReference>
<name>A0AAV2QJW5_MEGNR</name>
<dbReference type="InterPro" id="IPR020845">
    <property type="entry name" value="AMP-binding_CS"/>
</dbReference>
<keyword evidence="3" id="KW-1185">Reference proteome</keyword>
<dbReference type="GO" id="GO:0043041">
    <property type="term" value="P:amino acid activation for nonribosomal peptide biosynthetic process"/>
    <property type="evidence" value="ECO:0007669"/>
    <property type="project" value="TreeGrafter"/>
</dbReference>
<sequence length="920" mass="103894">MSFLIGNVSSFPGKDSPFDIFYALATKPESRNKVALHTDEGPISFGSLLEIVENFQFWLEDILNNKCTTTSLQKHHVNLEENSCSEKKEYSQEFISVYKDNLIEVEDNHISIKINNDVFEKVNLLLKKDVNNSNGHNDNISNEAAHSAKLDKPYGFNINDRKETGLKTICICLNHSPKLVALILSIWSMGYAYVPIDPALPTLKTTLTLQQVQPMCLISDSEYIKDLQSIKAERVENSNKNESLHYLSSHIYDINIEKCSYKEKKIIKENVSVRDKTQYQAKKSKYPDIATVLYTSGSTGAAKGVKISSRSLLNRLYWQWKTYPYDSSDVCLFSKSLTFVDSLTELFGPLLSGVPVVIIKELTINPELIVHYVFKFNITRLIIVPSMLKILVIYLNTSPEILALLQKAVKLWVLSGEVLPAWLLNDFFVMFPGSQVVNLYGSTEVMGDVTYFHADEKTWRNETKVAIGCPIDNTGVLLIRSEEDDIYCVNKGESGEIVVIGENICQGYIGKSSKSKAFIPVSSIKFENPDYQRTFRIRLKKMGEIIVNSTYTCTETKKLDDLQNKSNIGKILNNGVDKKNELTHSIKKCEAPPKANNSEMVSFIKTFSPKLCRKTVPIAFDTLTSKLKNSSIFNLSDTPINTTCEKNSDQPSTDCPAYNSSCATSNSCKSAVSNITSEKTREVTDGSKIFESKRDYLEYAYLTGDYATIVGGQLIFDGRKDSQIKVRGIRIDLSEIESAIHHSRYCSSHWVHSVFPEEGVEDEPLPVAFVVLKKDFEDREKEATEELLQIEELISPHASKPKIMYIIDIFDKPHSMQEKGATKHLYNFFKNMPKRHVSKRVLIASKSTKIKIKRKCMNTLGIKGDPPVRNGFFFIIGRTKLDPLGPLIISLGVHIEENLMKFNAALPLSNIVELHKIFFI</sequence>
<feature type="domain" description="AMP-dependent synthetase/ligase" evidence="1">
    <location>
        <begin position="168"/>
        <end position="508"/>
    </location>
</feature>
<dbReference type="InterPro" id="IPR052091">
    <property type="entry name" value="Beta-ala_Activ/Resist"/>
</dbReference>
<dbReference type="Pfam" id="PF00501">
    <property type="entry name" value="AMP-binding"/>
    <property type="match status" value="1"/>
</dbReference>
<comment type="caution">
    <text evidence="2">The sequence shown here is derived from an EMBL/GenBank/DDBJ whole genome shotgun (WGS) entry which is preliminary data.</text>
</comment>
<proteinExistence type="predicted"/>
<dbReference type="PANTHER" id="PTHR44394:SF1">
    <property type="entry name" value="BETA-ALANINE-ACTIVATING ENZYME"/>
    <property type="match status" value="1"/>
</dbReference>